<keyword evidence="2" id="KW-1185">Reference proteome</keyword>
<name>A0A853CDE6_9ACTN</name>
<gene>
    <name evidence="1" type="ORF">GGQ55_002313</name>
</gene>
<reference evidence="1 2" key="1">
    <citation type="submission" date="2020-07" db="EMBL/GenBank/DDBJ databases">
        <title>Sequencing the genomes of 1000 actinobacteria strains.</title>
        <authorList>
            <person name="Klenk H.-P."/>
        </authorList>
    </citation>
    <scope>NUCLEOTIDE SEQUENCE [LARGE SCALE GENOMIC DNA]</scope>
    <source>
        <strain evidence="1 2">DSM 104001</strain>
    </source>
</reference>
<evidence type="ECO:0000313" key="2">
    <source>
        <dbReference type="Proteomes" id="UP000541969"/>
    </source>
</evidence>
<comment type="caution">
    <text evidence="1">The sequence shown here is derived from an EMBL/GenBank/DDBJ whole genome shotgun (WGS) entry which is preliminary data.</text>
</comment>
<sequence>MKSKYMTGAKRIVAVGSSSAVGVRDDDRPAGVAHAVVRLFRDGDTALCGTDVKVLPHRDWTEPTVGVLRCRECEELAA</sequence>
<accession>A0A853CDE6</accession>
<protein>
    <submittedName>
        <fullName evidence="1">Uncharacterized protein</fullName>
    </submittedName>
</protein>
<dbReference type="RefSeq" id="WP_179716879.1">
    <property type="nucleotide sequence ID" value="NZ_JACBZT010000001.1"/>
</dbReference>
<proteinExistence type="predicted"/>
<dbReference type="Proteomes" id="UP000541969">
    <property type="component" value="Unassembled WGS sequence"/>
</dbReference>
<evidence type="ECO:0000313" key="1">
    <source>
        <dbReference type="EMBL" id="NYJ06035.1"/>
    </source>
</evidence>
<dbReference type="EMBL" id="JACBZT010000001">
    <property type="protein sequence ID" value="NYJ06035.1"/>
    <property type="molecule type" value="Genomic_DNA"/>
</dbReference>
<organism evidence="1 2">
    <name type="scientific">Petropleomorpha daqingensis</name>
    <dbReference type="NCBI Taxonomy" id="2026353"/>
    <lineage>
        <taxon>Bacteria</taxon>
        <taxon>Bacillati</taxon>
        <taxon>Actinomycetota</taxon>
        <taxon>Actinomycetes</taxon>
        <taxon>Geodermatophilales</taxon>
        <taxon>Geodermatophilaceae</taxon>
        <taxon>Petropleomorpha</taxon>
    </lineage>
</organism>
<dbReference type="AlphaFoldDB" id="A0A853CDE6"/>